<dbReference type="Proteomes" id="UP000190367">
    <property type="component" value="Unassembled WGS sequence"/>
</dbReference>
<name>A0A1T4TTQ8_9BACT</name>
<reference evidence="2" key="1">
    <citation type="submission" date="2017-02" db="EMBL/GenBank/DDBJ databases">
        <authorList>
            <person name="Varghese N."/>
            <person name="Submissions S."/>
        </authorList>
    </citation>
    <scope>NUCLEOTIDE SEQUENCE [LARGE SCALE GENOMIC DNA]</scope>
    <source>
        <strain evidence="2">DSM 22224</strain>
    </source>
</reference>
<keyword evidence="2" id="KW-1185">Reference proteome</keyword>
<dbReference type="PANTHER" id="PTHR34817:SF1">
    <property type="entry name" value="NUCLEOTIDYLTRANSFERASE"/>
    <property type="match status" value="1"/>
</dbReference>
<dbReference type="InterPro" id="IPR018775">
    <property type="entry name" value="RlaP"/>
</dbReference>
<sequence length="359" mass="42219">MMTYTTLKEQREYLLLECISGSKAYNLQVPSSDTDLKGVFILPQSEVYGMDFTDQVANDSNDEVYFEIKRFLELLEKNNPNILELLSTQRENCLFRHPLMDLIKPEDFLSRLCMDTFAGYAQTQIKRARGLNKKINQSFPETRKDILEFCYVVQGSESVPLKQWLEAHQLQQEDCGISRIDHFRDAYALFHRYQFPRPVKLKGLFSGPDANDVQLSAIPKGVVPAAIMHFNKDGYTVYCKEFAAYWDWVEHRNEARYQHNQALGADYDSKHMMHTFRLLTMAEEIARYREVRVFREDRDFLLRIRNGEFAYDKLLEMATEKLTNIQELYAQSDLPERPDPVLTRRLLIKIREAFYGKKK</sequence>
<evidence type="ECO:0000313" key="2">
    <source>
        <dbReference type="Proteomes" id="UP000190367"/>
    </source>
</evidence>
<gene>
    <name evidence="1" type="ORF">SAMN04488128_106264</name>
</gene>
<evidence type="ECO:0000313" key="1">
    <source>
        <dbReference type="EMBL" id="SKA43827.1"/>
    </source>
</evidence>
<dbReference type="Pfam" id="PF10127">
    <property type="entry name" value="RlaP"/>
    <property type="match status" value="1"/>
</dbReference>
<protein>
    <submittedName>
        <fullName evidence="1">Predicted nucleotidyltransferase</fullName>
    </submittedName>
</protein>
<proteinExistence type="predicted"/>
<dbReference type="EMBL" id="FUWZ01000006">
    <property type="protein sequence ID" value="SKA43827.1"/>
    <property type="molecule type" value="Genomic_DNA"/>
</dbReference>
<organism evidence="1 2">
    <name type="scientific">Chitinophaga eiseniae</name>
    <dbReference type="NCBI Taxonomy" id="634771"/>
    <lineage>
        <taxon>Bacteria</taxon>
        <taxon>Pseudomonadati</taxon>
        <taxon>Bacteroidota</taxon>
        <taxon>Chitinophagia</taxon>
        <taxon>Chitinophagales</taxon>
        <taxon>Chitinophagaceae</taxon>
        <taxon>Chitinophaga</taxon>
    </lineage>
</organism>
<dbReference type="PANTHER" id="PTHR34817">
    <property type="entry name" value="NUCLEOTIDYLTRANSFERASE"/>
    <property type="match status" value="1"/>
</dbReference>
<accession>A0A1T4TTQ8</accession>
<dbReference type="RefSeq" id="WP_235021667.1">
    <property type="nucleotide sequence ID" value="NZ_FUWZ01000006.1"/>
</dbReference>
<keyword evidence="1" id="KW-0808">Transferase</keyword>
<dbReference type="STRING" id="634771.SAMN04488128_106264"/>
<dbReference type="AlphaFoldDB" id="A0A1T4TTQ8"/>
<dbReference type="GO" id="GO:0016740">
    <property type="term" value="F:transferase activity"/>
    <property type="evidence" value="ECO:0007669"/>
    <property type="project" value="UniProtKB-KW"/>
</dbReference>